<dbReference type="PANTHER" id="PTHR37542">
    <property type="entry name" value="HELO DOMAIN-CONTAINING PROTEIN-RELATED"/>
    <property type="match status" value="1"/>
</dbReference>
<evidence type="ECO:0000313" key="2">
    <source>
        <dbReference type="Proteomes" id="UP001498476"/>
    </source>
</evidence>
<proteinExistence type="predicted"/>
<dbReference type="SUPFAM" id="SSF56112">
    <property type="entry name" value="Protein kinase-like (PK-like)"/>
    <property type="match status" value="1"/>
</dbReference>
<sequence>MPGVELGLGIAGLVGVVDTCIKRGRDLREKIKAFRDVDDRLKSLVDRAETTWSAIEALTRVMKGSADCLDERNLKLQESALNRLQNELGDVNSEMERLKPPYAPLSNSTKISMKVRFKYTFKESGLKNDIKQIEEGLNTYSVQLEATAKDQGNTAQNDSASVIQVAQNFRKALKSDGSDPNRPIFLDPGGLQLHGVRSVPFSPVTLAQRKGKGVTVLLDPVTCKSLLFMEDVKEDIRNFANKLRHADPFEFGLLQCKSVLNGEVSVEKPEPSVDKSSLSFVFHIPDTHPQIESVRAHLLRGPRDKHHTFPQRLNLARQLVRAVHYVHMYKFVHKGIRPETILILTGADQKPRTPPPTIREKTLEDTAVLVGFDVLRNTGSERDTSCCRR</sequence>
<gene>
    <name evidence="1" type="ORF">QQX98_001865</name>
</gene>
<dbReference type="InterPro" id="IPR011009">
    <property type="entry name" value="Kinase-like_dom_sf"/>
</dbReference>
<accession>A0ABR1HMB7</accession>
<evidence type="ECO:0008006" key="3">
    <source>
        <dbReference type="Google" id="ProtNLM"/>
    </source>
</evidence>
<dbReference type="EMBL" id="JAZAVJ010000018">
    <property type="protein sequence ID" value="KAK7422122.1"/>
    <property type="molecule type" value="Genomic_DNA"/>
</dbReference>
<dbReference type="Gene3D" id="1.10.510.10">
    <property type="entry name" value="Transferase(Phosphotransferase) domain 1"/>
    <property type="match status" value="1"/>
</dbReference>
<comment type="caution">
    <text evidence="1">The sequence shown here is derived from an EMBL/GenBank/DDBJ whole genome shotgun (WGS) entry which is preliminary data.</text>
</comment>
<keyword evidence="2" id="KW-1185">Reference proteome</keyword>
<reference evidence="1 2" key="1">
    <citation type="journal article" date="2025" name="Microbiol. Resour. Announc.">
        <title>Draft genome sequences for Neonectria magnoliae and Neonectria punicea, canker pathogens of Liriodendron tulipifera and Acer saccharum in West Virginia.</title>
        <authorList>
            <person name="Petronek H.M."/>
            <person name="Kasson M.T."/>
            <person name="Metheny A.M."/>
            <person name="Stauder C.M."/>
            <person name="Lovett B."/>
            <person name="Lynch S.C."/>
            <person name="Garnas J.R."/>
            <person name="Kasson L.R."/>
            <person name="Stajich J.E."/>
        </authorList>
    </citation>
    <scope>NUCLEOTIDE SEQUENCE [LARGE SCALE GENOMIC DNA]</scope>
    <source>
        <strain evidence="1 2">NRRL 64653</strain>
    </source>
</reference>
<organism evidence="1 2">
    <name type="scientific">Neonectria punicea</name>
    <dbReference type="NCBI Taxonomy" id="979145"/>
    <lineage>
        <taxon>Eukaryota</taxon>
        <taxon>Fungi</taxon>
        <taxon>Dikarya</taxon>
        <taxon>Ascomycota</taxon>
        <taxon>Pezizomycotina</taxon>
        <taxon>Sordariomycetes</taxon>
        <taxon>Hypocreomycetidae</taxon>
        <taxon>Hypocreales</taxon>
        <taxon>Nectriaceae</taxon>
        <taxon>Neonectria</taxon>
    </lineage>
</organism>
<name>A0ABR1HMB7_9HYPO</name>
<evidence type="ECO:0000313" key="1">
    <source>
        <dbReference type="EMBL" id="KAK7422122.1"/>
    </source>
</evidence>
<dbReference type="Proteomes" id="UP001498476">
    <property type="component" value="Unassembled WGS sequence"/>
</dbReference>
<dbReference type="PANTHER" id="PTHR37542:SF1">
    <property type="entry name" value="PRION-INHIBITION AND PROPAGATION HELO DOMAIN-CONTAINING PROTEIN"/>
    <property type="match status" value="1"/>
</dbReference>
<protein>
    <recommendedName>
        <fullName evidence="3">Protein kinase domain-containing protein</fullName>
    </recommendedName>
</protein>